<organism evidence="1 2">
    <name type="scientific">Aphidius gifuensis</name>
    <name type="common">Parasitoid wasp</name>
    <dbReference type="NCBI Taxonomy" id="684658"/>
    <lineage>
        <taxon>Eukaryota</taxon>
        <taxon>Metazoa</taxon>
        <taxon>Ecdysozoa</taxon>
        <taxon>Arthropoda</taxon>
        <taxon>Hexapoda</taxon>
        <taxon>Insecta</taxon>
        <taxon>Pterygota</taxon>
        <taxon>Neoptera</taxon>
        <taxon>Endopterygota</taxon>
        <taxon>Hymenoptera</taxon>
        <taxon>Apocrita</taxon>
        <taxon>Ichneumonoidea</taxon>
        <taxon>Braconidae</taxon>
        <taxon>Aphidiinae</taxon>
        <taxon>Aphidius</taxon>
    </lineage>
</organism>
<dbReference type="AlphaFoldDB" id="A0A835CR87"/>
<gene>
    <name evidence="1" type="ORF">HCN44_000798</name>
</gene>
<sequence>MTFSSCFGSENLPIESFQCIDEQMNNLHDENSKVAYQKILNHLKNTEDTLETSKIKCMQIFSQIVNPILPYVKKSFTNCVQKEILNQIIACTDGNQNCDPSLANVDLTSQLKNLNLTTLHRVSFTILKIMREKYESMIQTHVEMNTRLQNDIDSSDVQVKNITCCLLFHKVLLNAAEKFTLDESNNCFNTELSSFKSYVTSIVQKEALKLNFDYCYQNSLSESEILNCLDQTSLRKAASMKKIYQTAIDNVESQADLFSLNIYSCLKTSSDIFSQSLIYANSRFDKCKKDQTLICHDPYISNDDYKILSYVRISTNEQLKELLPGMKRTISIPRLG</sequence>
<comment type="caution">
    <text evidence="1">The sequence shown here is derived from an EMBL/GenBank/DDBJ whole genome shotgun (WGS) entry which is preliminary data.</text>
</comment>
<name>A0A835CR87_APHGI</name>
<evidence type="ECO:0000313" key="2">
    <source>
        <dbReference type="Proteomes" id="UP000639338"/>
    </source>
</evidence>
<proteinExistence type="predicted"/>
<keyword evidence="2" id="KW-1185">Reference proteome</keyword>
<evidence type="ECO:0000313" key="1">
    <source>
        <dbReference type="EMBL" id="KAF7990993.1"/>
    </source>
</evidence>
<reference evidence="1 2" key="1">
    <citation type="submission" date="2020-08" db="EMBL/GenBank/DDBJ databases">
        <title>Aphidius gifuensis genome sequencing and assembly.</title>
        <authorList>
            <person name="Du Z."/>
        </authorList>
    </citation>
    <scope>NUCLEOTIDE SEQUENCE [LARGE SCALE GENOMIC DNA]</scope>
    <source>
        <strain evidence="1">YNYX2018</strain>
        <tissue evidence="1">Adults</tissue>
    </source>
</reference>
<accession>A0A835CR87</accession>
<protein>
    <submittedName>
        <fullName evidence="1">Uncharacterized protein</fullName>
    </submittedName>
</protein>
<dbReference type="Proteomes" id="UP000639338">
    <property type="component" value="Unassembled WGS sequence"/>
</dbReference>
<dbReference type="EMBL" id="JACMRX010000004">
    <property type="protein sequence ID" value="KAF7990993.1"/>
    <property type="molecule type" value="Genomic_DNA"/>
</dbReference>